<dbReference type="Proteomes" id="UP000016930">
    <property type="component" value="Unassembled WGS sequence"/>
</dbReference>
<feature type="transmembrane region" description="Helical" evidence="1">
    <location>
        <begin position="93"/>
        <end position="112"/>
    </location>
</feature>
<proteinExistence type="predicted"/>
<dbReference type="STRING" id="914234.M2PJB4"/>
<dbReference type="EMBL" id="KB445798">
    <property type="protein sequence ID" value="EMD36299.1"/>
    <property type="molecule type" value="Genomic_DNA"/>
</dbReference>
<gene>
    <name evidence="3" type="ORF">CERSUDRAFT_74313</name>
</gene>
<feature type="transmembrane region" description="Helical" evidence="1">
    <location>
        <begin position="175"/>
        <end position="196"/>
    </location>
</feature>
<feature type="transmembrane region" description="Helical" evidence="1">
    <location>
        <begin position="52"/>
        <end position="73"/>
    </location>
</feature>
<evidence type="ECO:0000313" key="4">
    <source>
        <dbReference type="Proteomes" id="UP000016930"/>
    </source>
</evidence>
<dbReference type="Pfam" id="PF20152">
    <property type="entry name" value="DUF6534"/>
    <property type="match status" value="1"/>
</dbReference>
<organism evidence="3 4">
    <name type="scientific">Ceriporiopsis subvermispora (strain B)</name>
    <name type="common">White-rot fungus</name>
    <name type="synonym">Gelatoporia subvermispora</name>
    <dbReference type="NCBI Taxonomy" id="914234"/>
    <lineage>
        <taxon>Eukaryota</taxon>
        <taxon>Fungi</taxon>
        <taxon>Dikarya</taxon>
        <taxon>Basidiomycota</taxon>
        <taxon>Agaricomycotina</taxon>
        <taxon>Agaricomycetes</taxon>
        <taxon>Polyporales</taxon>
        <taxon>Gelatoporiaceae</taxon>
        <taxon>Gelatoporia</taxon>
    </lineage>
</organism>
<dbReference type="HOGENOM" id="CLU_046025_2_1_1"/>
<feature type="transmembrane region" description="Helical" evidence="1">
    <location>
        <begin position="124"/>
        <end position="149"/>
    </location>
</feature>
<dbReference type="PANTHER" id="PTHR40465:SF1">
    <property type="entry name" value="DUF6534 DOMAIN-CONTAINING PROTEIN"/>
    <property type="match status" value="1"/>
</dbReference>
<reference evidence="3 4" key="1">
    <citation type="journal article" date="2012" name="Proc. Natl. Acad. Sci. U.S.A.">
        <title>Comparative genomics of Ceriporiopsis subvermispora and Phanerochaete chrysosporium provide insight into selective ligninolysis.</title>
        <authorList>
            <person name="Fernandez-Fueyo E."/>
            <person name="Ruiz-Duenas F.J."/>
            <person name="Ferreira P."/>
            <person name="Floudas D."/>
            <person name="Hibbett D.S."/>
            <person name="Canessa P."/>
            <person name="Larrondo L.F."/>
            <person name="James T.Y."/>
            <person name="Seelenfreund D."/>
            <person name="Lobos S."/>
            <person name="Polanco R."/>
            <person name="Tello M."/>
            <person name="Honda Y."/>
            <person name="Watanabe T."/>
            <person name="Watanabe T."/>
            <person name="Ryu J.S."/>
            <person name="Kubicek C.P."/>
            <person name="Schmoll M."/>
            <person name="Gaskell J."/>
            <person name="Hammel K.E."/>
            <person name="St John F.J."/>
            <person name="Vanden Wymelenberg A."/>
            <person name="Sabat G."/>
            <person name="Splinter BonDurant S."/>
            <person name="Syed K."/>
            <person name="Yadav J.S."/>
            <person name="Doddapaneni H."/>
            <person name="Subramanian V."/>
            <person name="Lavin J.L."/>
            <person name="Oguiza J.A."/>
            <person name="Perez G."/>
            <person name="Pisabarro A.G."/>
            <person name="Ramirez L."/>
            <person name="Santoyo F."/>
            <person name="Master E."/>
            <person name="Coutinho P.M."/>
            <person name="Henrissat B."/>
            <person name="Lombard V."/>
            <person name="Magnuson J.K."/>
            <person name="Kuees U."/>
            <person name="Hori C."/>
            <person name="Igarashi K."/>
            <person name="Samejima M."/>
            <person name="Held B.W."/>
            <person name="Barry K.W."/>
            <person name="LaButti K.M."/>
            <person name="Lapidus A."/>
            <person name="Lindquist E.A."/>
            <person name="Lucas S.M."/>
            <person name="Riley R."/>
            <person name="Salamov A.A."/>
            <person name="Hoffmeister D."/>
            <person name="Schwenk D."/>
            <person name="Hadar Y."/>
            <person name="Yarden O."/>
            <person name="de Vries R.P."/>
            <person name="Wiebenga A."/>
            <person name="Stenlid J."/>
            <person name="Eastwood D."/>
            <person name="Grigoriev I.V."/>
            <person name="Berka R.M."/>
            <person name="Blanchette R.A."/>
            <person name="Kersten P."/>
            <person name="Martinez A.T."/>
            <person name="Vicuna R."/>
            <person name="Cullen D."/>
        </authorList>
    </citation>
    <scope>NUCLEOTIDE SEQUENCE [LARGE SCALE GENOMIC DNA]</scope>
    <source>
        <strain evidence="3 4">B</strain>
    </source>
</reference>
<feature type="transmembrane region" description="Helical" evidence="1">
    <location>
        <begin position="217"/>
        <end position="236"/>
    </location>
</feature>
<feature type="transmembrane region" description="Helical" evidence="1">
    <location>
        <begin position="242"/>
        <end position="262"/>
    </location>
</feature>
<accession>M2PJB4</accession>
<dbReference type="InterPro" id="IPR045339">
    <property type="entry name" value="DUF6534"/>
</dbReference>
<dbReference type="AlphaFoldDB" id="M2PJB4"/>
<feature type="domain" description="DUF6534" evidence="2">
    <location>
        <begin position="180"/>
        <end position="265"/>
    </location>
</feature>
<evidence type="ECO:0000256" key="1">
    <source>
        <dbReference type="SAM" id="Phobius"/>
    </source>
</evidence>
<keyword evidence="1" id="KW-0812">Transmembrane</keyword>
<name>M2PJB4_CERS8</name>
<protein>
    <recommendedName>
        <fullName evidence="2">DUF6534 domain-containing protein</fullName>
    </recommendedName>
</protein>
<feature type="transmembrane region" description="Helical" evidence="1">
    <location>
        <begin position="20"/>
        <end position="40"/>
    </location>
</feature>
<keyword evidence="4" id="KW-1185">Reference proteome</keyword>
<keyword evidence="1" id="KW-1133">Transmembrane helix</keyword>
<dbReference type="PANTHER" id="PTHR40465">
    <property type="entry name" value="CHROMOSOME 1, WHOLE GENOME SHOTGUN SEQUENCE"/>
    <property type="match status" value="1"/>
</dbReference>
<keyword evidence="1" id="KW-0472">Membrane</keyword>
<evidence type="ECO:0000259" key="2">
    <source>
        <dbReference type="Pfam" id="PF20152"/>
    </source>
</evidence>
<evidence type="ECO:0000313" key="3">
    <source>
        <dbReference type="EMBL" id="EMD36299.1"/>
    </source>
</evidence>
<dbReference type="OrthoDB" id="2953893at2759"/>
<sequence>MDACAAEGISTIKLTLCEVLGFQFNWALYGILSLQTFIYYQSGVPHRRLTKTIVYGLFVAETLQTILATHDGWHELVISWGDCGGLLTLNLNWLSLPFMTGIESCVIQCYYARRIYFLGKSKTLVYVIVMLALMQASAAVAEAITALTLNSVPNTQSKTYKITTDEYQADITIKVWLGGTAACDALIACVMIYFVFTGRNSYNSTNSIATKIIRISLQTGLCTSVVSIVQLCLFLTSNHALYYIVPALMLSKIYSNSLLSLLNSRLSITYRRGIEFHSSAEAKQFRREEGSLRRGRTIYNAEDMRDNIAMVTFKPPTGEEDVASNKFYYGGYMLPGFNEDGIA</sequence>